<dbReference type="Gene3D" id="3.90.550.10">
    <property type="entry name" value="Spore Coat Polysaccharide Biosynthesis Protein SpsA, Chain A"/>
    <property type="match status" value="1"/>
</dbReference>
<dbReference type="PANTHER" id="PTHR22916:SF3">
    <property type="entry name" value="UDP-GLCNAC:BETAGAL BETA-1,3-N-ACETYLGLUCOSAMINYLTRANSFERASE-LIKE PROTEIN 1"/>
    <property type="match status" value="1"/>
</dbReference>
<evidence type="ECO:0000259" key="1">
    <source>
        <dbReference type="Pfam" id="PF00535"/>
    </source>
</evidence>
<dbReference type="Proteomes" id="UP000183639">
    <property type="component" value="Unassembled WGS sequence"/>
</dbReference>
<dbReference type="CDD" id="cd00761">
    <property type="entry name" value="Glyco_tranf_GTA_type"/>
    <property type="match status" value="1"/>
</dbReference>
<dbReference type="EMBL" id="FOQK01000001">
    <property type="protein sequence ID" value="SFH62042.1"/>
    <property type="molecule type" value="Genomic_DNA"/>
</dbReference>
<dbReference type="RefSeq" id="WP_075441297.1">
    <property type="nucleotide sequence ID" value="NZ_FOQK01000001.1"/>
</dbReference>
<dbReference type="OrthoDB" id="9785185at2"/>
<dbReference type="Pfam" id="PF00535">
    <property type="entry name" value="Glycos_transf_2"/>
    <property type="match status" value="1"/>
</dbReference>
<protein>
    <submittedName>
        <fullName evidence="2">Glycosyltransferase involved in cell wall bisynthesis</fullName>
    </submittedName>
</protein>
<proteinExistence type="predicted"/>
<name>A0A1I3BIF7_SELRU</name>
<dbReference type="PANTHER" id="PTHR22916">
    <property type="entry name" value="GLYCOSYLTRANSFERASE"/>
    <property type="match status" value="1"/>
</dbReference>
<dbReference type="GO" id="GO:0016758">
    <property type="term" value="F:hexosyltransferase activity"/>
    <property type="evidence" value="ECO:0007669"/>
    <property type="project" value="UniProtKB-ARBA"/>
</dbReference>
<gene>
    <name evidence="2" type="ORF">SAMN04487861_1012</name>
</gene>
<reference evidence="2 3" key="1">
    <citation type="submission" date="2016-10" db="EMBL/GenBank/DDBJ databases">
        <authorList>
            <person name="de Groot N.N."/>
        </authorList>
    </citation>
    <scope>NUCLEOTIDE SEQUENCE [LARGE SCALE GENOMIC DNA]</scope>
    <source>
        <strain evidence="2 3">Z108</strain>
    </source>
</reference>
<dbReference type="InterPro" id="IPR029044">
    <property type="entry name" value="Nucleotide-diphossugar_trans"/>
</dbReference>
<accession>A0A1I3BIF7</accession>
<feature type="domain" description="Glycosyltransferase 2-like" evidence="1">
    <location>
        <begin position="13"/>
        <end position="140"/>
    </location>
</feature>
<keyword evidence="2" id="KW-0808">Transferase</keyword>
<evidence type="ECO:0000313" key="3">
    <source>
        <dbReference type="Proteomes" id="UP000183639"/>
    </source>
</evidence>
<organism evidence="2 3">
    <name type="scientific">Selenomonas ruminantium</name>
    <dbReference type="NCBI Taxonomy" id="971"/>
    <lineage>
        <taxon>Bacteria</taxon>
        <taxon>Bacillati</taxon>
        <taxon>Bacillota</taxon>
        <taxon>Negativicutes</taxon>
        <taxon>Selenomonadales</taxon>
        <taxon>Selenomonadaceae</taxon>
        <taxon>Selenomonas</taxon>
    </lineage>
</organism>
<dbReference type="InterPro" id="IPR001173">
    <property type="entry name" value="Glyco_trans_2-like"/>
</dbReference>
<evidence type="ECO:0000313" key="2">
    <source>
        <dbReference type="EMBL" id="SFH62042.1"/>
    </source>
</evidence>
<dbReference type="SUPFAM" id="SSF53448">
    <property type="entry name" value="Nucleotide-diphospho-sugar transferases"/>
    <property type="match status" value="1"/>
</dbReference>
<dbReference type="AlphaFoldDB" id="A0A1I3BIF7"/>
<sequence length="255" mass="29862">METFNQFLDDMVSIIMPAYNSDNTISDSIESVLKQTYENWELIIIDDCSTDNTINVVLSFDDERICLIRQNSNRGVAEARNIGIKKAKGRFLAFLDSDDVWSEIKIERQMSFMKTNDVSFSYTWYHHLDTENNGKIKVIKTQPYVNYQKLLKGNDIGCLTVMIDHAAYPNIMMPNKRHEDYITWLNILKENNGYAYSINEDLAAYRKSLNSLSSNKIKSIKWTWDVYRKDQNLSFFSSLYYLAFYAIRAIQKHIK</sequence>